<dbReference type="AlphaFoldDB" id="A0A9D2CAM1"/>
<protein>
    <submittedName>
        <fullName evidence="2">FAD-dependent oxidoreductase</fullName>
    </submittedName>
</protein>
<dbReference type="InterPro" id="IPR050464">
    <property type="entry name" value="Zeta_carotene_desat/Oxidored"/>
</dbReference>
<feature type="domain" description="Amine oxidase" evidence="1">
    <location>
        <begin position="12"/>
        <end position="440"/>
    </location>
</feature>
<dbReference type="Pfam" id="PF01593">
    <property type="entry name" value="Amino_oxidase"/>
    <property type="match status" value="1"/>
</dbReference>
<dbReference type="EMBL" id="DXDC01000355">
    <property type="protein sequence ID" value="HIY66933.1"/>
    <property type="molecule type" value="Genomic_DNA"/>
</dbReference>
<dbReference type="PANTHER" id="PTHR42923">
    <property type="entry name" value="PROTOPORPHYRINOGEN OXIDASE"/>
    <property type="match status" value="1"/>
</dbReference>
<organism evidence="2 3">
    <name type="scientific">Candidatus Agrococcus pullicola</name>
    <dbReference type="NCBI Taxonomy" id="2838429"/>
    <lineage>
        <taxon>Bacteria</taxon>
        <taxon>Bacillati</taxon>
        <taxon>Actinomycetota</taxon>
        <taxon>Actinomycetes</taxon>
        <taxon>Micrococcales</taxon>
        <taxon>Microbacteriaceae</taxon>
        <taxon>Agrococcus</taxon>
    </lineage>
</organism>
<sequence>MTIDVAVVGAGVAGLVTARELAKLGHSVEVFEAAAEPGGLVRPLRIADLTLDRGAESFATRGGAVAELVDELGLDRVDPNPLGSWLIFGDGAAPTPQGTLFGIPGDVTADDVLRVIGEEGVHEARRDLQLAAEIGTESGKLGDLVRERMGERVLRRLVEPVVAGVYSSMPDDVPVRQIAPPLLDAIREHGSLQAAVSALRGPSAARPGAGVQGIVGGMHKLVQELATDLQRHGGILRLAAPATSIGHAGNWQIRSLHGMTEARALVIATDGVRAAELLRQLQPARPPIGVQAAKVELVTLVLPEGSIDGTPRGSGALVTADAHDVTAKALTHATAKWQWLREAAGGREVVRLSYGRAGRTPDTAELSENECFSLARRDAEHILGQSLPVPLEAARVRLAQNRSRVQPDVSTLPNTAVVGAWSAGTGLASVVPHSIETAQRLSRVLQ</sequence>
<name>A0A9D2CAM1_9MICO</name>
<dbReference type="PANTHER" id="PTHR42923:SF3">
    <property type="entry name" value="PROTOPORPHYRINOGEN OXIDASE"/>
    <property type="match status" value="1"/>
</dbReference>
<dbReference type="SUPFAM" id="SSF54373">
    <property type="entry name" value="FAD-linked reductases, C-terminal domain"/>
    <property type="match status" value="1"/>
</dbReference>
<evidence type="ECO:0000313" key="2">
    <source>
        <dbReference type="EMBL" id="HIY66933.1"/>
    </source>
</evidence>
<gene>
    <name evidence="2" type="ORF">H9830_11735</name>
</gene>
<dbReference type="Proteomes" id="UP000824005">
    <property type="component" value="Unassembled WGS sequence"/>
</dbReference>
<comment type="caution">
    <text evidence="2">The sequence shown here is derived from an EMBL/GenBank/DDBJ whole genome shotgun (WGS) entry which is preliminary data.</text>
</comment>
<dbReference type="Gene3D" id="3.50.50.60">
    <property type="entry name" value="FAD/NAD(P)-binding domain"/>
    <property type="match status" value="1"/>
</dbReference>
<proteinExistence type="predicted"/>
<reference evidence="2" key="2">
    <citation type="submission" date="2021-04" db="EMBL/GenBank/DDBJ databases">
        <authorList>
            <person name="Gilroy R."/>
        </authorList>
    </citation>
    <scope>NUCLEOTIDE SEQUENCE</scope>
    <source>
        <strain evidence="2">ChiGjej1B1-98</strain>
    </source>
</reference>
<evidence type="ECO:0000259" key="1">
    <source>
        <dbReference type="Pfam" id="PF01593"/>
    </source>
</evidence>
<accession>A0A9D2CAM1</accession>
<evidence type="ECO:0000313" key="3">
    <source>
        <dbReference type="Proteomes" id="UP000824005"/>
    </source>
</evidence>
<dbReference type="PRINTS" id="PR00419">
    <property type="entry name" value="ADXRDTASE"/>
</dbReference>
<dbReference type="Gene3D" id="3.90.660.20">
    <property type="entry name" value="Protoporphyrinogen oxidase, mitochondrial, domain 2"/>
    <property type="match status" value="1"/>
</dbReference>
<dbReference type="InterPro" id="IPR002937">
    <property type="entry name" value="Amino_oxidase"/>
</dbReference>
<dbReference type="GO" id="GO:0016491">
    <property type="term" value="F:oxidoreductase activity"/>
    <property type="evidence" value="ECO:0007669"/>
    <property type="project" value="InterPro"/>
</dbReference>
<dbReference type="InterPro" id="IPR036188">
    <property type="entry name" value="FAD/NAD-bd_sf"/>
</dbReference>
<dbReference type="SUPFAM" id="SSF51905">
    <property type="entry name" value="FAD/NAD(P)-binding domain"/>
    <property type="match status" value="1"/>
</dbReference>
<reference evidence="2" key="1">
    <citation type="journal article" date="2021" name="PeerJ">
        <title>Extensive microbial diversity within the chicken gut microbiome revealed by metagenomics and culture.</title>
        <authorList>
            <person name="Gilroy R."/>
            <person name="Ravi A."/>
            <person name="Getino M."/>
            <person name="Pursley I."/>
            <person name="Horton D.L."/>
            <person name="Alikhan N.F."/>
            <person name="Baker D."/>
            <person name="Gharbi K."/>
            <person name="Hall N."/>
            <person name="Watson M."/>
            <person name="Adriaenssens E.M."/>
            <person name="Foster-Nyarko E."/>
            <person name="Jarju S."/>
            <person name="Secka A."/>
            <person name="Antonio M."/>
            <person name="Oren A."/>
            <person name="Chaudhuri R.R."/>
            <person name="La Ragione R."/>
            <person name="Hildebrand F."/>
            <person name="Pallen M.J."/>
        </authorList>
    </citation>
    <scope>NUCLEOTIDE SEQUENCE</scope>
    <source>
        <strain evidence="2">ChiGjej1B1-98</strain>
    </source>
</reference>
<dbReference type="Gene3D" id="1.10.3110.10">
    <property type="entry name" value="protoporphyrinogen ix oxidase, domain 3"/>
    <property type="match status" value="1"/>
</dbReference>